<evidence type="ECO:0000313" key="1">
    <source>
        <dbReference type="EMBL" id="CDC04123.1"/>
    </source>
</evidence>
<name>R6MWN2_9FIRM</name>
<organism evidence="1 2">
    <name type="scientific">[Clostridium] leptum CAG:27</name>
    <dbReference type="NCBI Taxonomy" id="1263068"/>
    <lineage>
        <taxon>Bacteria</taxon>
        <taxon>Bacillati</taxon>
        <taxon>Bacillota</taxon>
        <taxon>Clostridia</taxon>
        <taxon>Eubacteriales</taxon>
        <taxon>Oscillospiraceae</taxon>
        <taxon>Oscillospiraceae incertae sedis</taxon>
    </lineage>
</organism>
<reference evidence="1" key="1">
    <citation type="submission" date="2012-11" db="EMBL/GenBank/DDBJ databases">
        <title>Dependencies among metagenomic species, viruses, plasmids and units of genetic variation.</title>
        <authorList>
            <person name="Nielsen H.B."/>
            <person name="Almeida M."/>
            <person name="Juncker A.S."/>
            <person name="Rasmussen S."/>
            <person name="Li J."/>
            <person name="Sunagawa S."/>
            <person name="Plichta D."/>
            <person name="Gautier L."/>
            <person name="Le Chatelier E."/>
            <person name="Peletier E."/>
            <person name="Bonde I."/>
            <person name="Nielsen T."/>
            <person name="Manichanh C."/>
            <person name="Arumugam M."/>
            <person name="Batto J."/>
            <person name="Santos M.B.Q.D."/>
            <person name="Blom N."/>
            <person name="Borruel N."/>
            <person name="Burgdorf K.S."/>
            <person name="Boumezbeur F."/>
            <person name="Casellas F."/>
            <person name="Dore J."/>
            <person name="Guarner F."/>
            <person name="Hansen T."/>
            <person name="Hildebrand F."/>
            <person name="Kaas R.S."/>
            <person name="Kennedy S."/>
            <person name="Kristiansen K."/>
            <person name="Kultima J.R."/>
            <person name="Leonard P."/>
            <person name="Levenez F."/>
            <person name="Lund O."/>
            <person name="Moumen B."/>
            <person name="Le Paslier D."/>
            <person name="Pons N."/>
            <person name="Pedersen O."/>
            <person name="Prifti E."/>
            <person name="Qin J."/>
            <person name="Raes J."/>
            <person name="Tap J."/>
            <person name="Tims S."/>
            <person name="Ussery D.W."/>
            <person name="Yamada T."/>
            <person name="MetaHit consortium"/>
            <person name="Renault P."/>
            <person name="Sicheritz-Ponten T."/>
            <person name="Bork P."/>
            <person name="Wang J."/>
            <person name="Brunak S."/>
            <person name="Ehrlich S.D."/>
        </authorList>
    </citation>
    <scope>NUCLEOTIDE SEQUENCE [LARGE SCALE GENOMIC DNA]</scope>
</reference>
<dbReference type="InterPro" id="IPR003688">
    <property type="entry name" value="TraG/VirD4"/>
</dbReference>
<dbReference type="AlphaFoldDB" id="R6MWN2"/>
<dbReference type="Proteomes" id="UP000018168">
    <property type="component" value="Unassembled WGS sequence"/>
</dbReference>
<evidence type="ECO:0000313" key="2">
    <source>
        <dbReference type="Proteomes" id="UP000018168"/>
    </source>
</evidence>
<sequence length="102" mass="11766">MIICDPKSELYETTSQYLREQEYTVRVFNLVSPEHSDSWACLSEIKGDELMTQLFCDVTIKNTGDERGDHFWDSAEMNLLKALVLYVGQGSPCNKRSREKPE</sequence>
<dbReference type="Pfam" id="PF02534">
    <property type="entry name" value="T4SS-DNA_transf"/>
    <property type="match status" value="1"/>
</dbReference>
<proteinExistence type="predicted"/>
<gene>
    <name evidence="1" type="ORF">BN578_02109</name>
</gene>
<comment type="caution">
    <text evidence="1">The sequence shown here is derived from an EMBL/GenBank/DDBJ whole genome shotgun (WGS) entry which is preliminary data.</text>
</comment>
<accession>R6MWN2</accession>
<dbReference type="GO" id="GO:0016020">
    <property type="term" value="C:membrane"/>
    <property type="evidence" value="ECO:0007669"/>
    <property type="project" value="InterPro"/>
</dbReference>
<protein>
    <submittedName>
        <fullName evidence="1">Uncharacterized protein</fullName>
    </submittedName>
</protein>
<dbReference type="EMBL" id="CBEP010000039">
    <property type="protein sequence ID" value="CDC04123.1"/>
    <property type="molecule type" value="Genomic_DNA"/>
</dbReference>